<dbReference type="PANTHER" id="PTHR12701">
    <property type="entry name" value="BCR-ASSOCIATED PROTEIN, BAP"/>
    <property type="match status" value="1"/>
</dbReference>
<name>A0AAV8UW83_9RHOD</name>
<dbReference type="GO" id="GO:0070973">
    <property type="term" value="P:protein localization to endoplasmic reticulum exit site"/>
    <property type="evidence" value="ECO:0007669"/>
    <property type="project" value="UniProtKB-UniRule"/>
</dbReference>
<comment type="similarity">
    <text evidence="5">Belongs to the BCAP29/BCAP31 family.</text>
</comment>
<keyword evidence="4 5" id="KW-0472">Membrane</keyword>
<keyword evidence="9" id="KW-1185">Reference proteome</keyword>
<dbReference type="GO" id="GO:0005789">
    <property type="term" value="C:endoplasmic reticulum membrane"/>
    <property type="evidence" value="ECO:0007669"/>
    <property type="project" value="UniProtKB-SubCell"/>
</dbReference>
<reference evidence="8 9" key="1">
    <citation type="journal article" date="2023" name="Nat. Commun.">
        <title>Origin of minicircular mitochondrial genomes in red algae.</title>
        <authorList>
            <person name="Lee Y."/>
            <person name="Cho C.H."/>
            <person name="Lee Y.M."/>
            <person name="Park S.I."/>
            <person name="Yang J.H."/>
            <person name="West J.A."/>
            <person name="Bhattacharya D."/>
            <person name="Yoon H.S."/>
        </authorList>
    </citation>
    <scope>NUCLEOTIDE SEQUENCE [LARGE SCALE GENOMIC DNA]</scope>
    <source>
        <strain evidence="8 9">CCMP1338</strain>
        <tissue evidence="8">Whole cell</tissue>
    </source>
</reference>
<proteinExistence type="inferred from homology"/>
<protein>
    <recommendedName>
        <fullName evidence="5">Endoplasmic reticulum transmembrane protein</fullName>
    </recommendedName>
</protein>
<evidence type="ECO:0000313" key="8">
    <source>
        <dbReference type="EMBL" id="KAJ8905322.1"/>
    </source>
</evidence>
<organism evidence="8 9">
    <name type="scientific">Rhodosorus marinus</name>
    <dbReference type="NCBI Taxonomy" id="101924"/>
    <lineage>
        <taxon>Eukaryota</taxon>
        <taxon>Rhodophyta</taxon>
        <taxon>Stylonematophyceae</taxon>
        <taxon>Stylonematales</taxon>
        <taxon>Stylonemataceae</taxon>
        <taxon>Rhodosorus</taxon>
    </lineage>
</organism>
<feature type="transmembrane region" description="Helical" evidence="5">
    <location>
        <begin position="104"/>
        <end position="124"/>
    </location>
</feature>
<evidence type="ECO:0000256" key="1">
    <source>
        <dbReference type="ARBA" id="ARBA00004141"/>
    </source>
</evidence>
<feature type="transmembrane region" description="Helical" evidence="5">
    <location>
        <begin position="45"/>
        <end position="64"/>
    </location>
</feature>
<feature type="transmembrane region" description="Helical" evidence="5">
    <location>
        <begin position="7"/>
        <end position="25"/>
    </location>
</feature>
<feature type="compositionally biased region" description="Low complexity" evidence="6">
    <location>
        <begin position="141"/>
        <end position="154"/>
    </location>
</feature>
<keyword evidence="5" id="KW-0256">Endoplasmic reticulum</keyword>
<dbReference type="GO" id="GO:0006888">
    <property type="term" value="P:endoplasmic reticulum to Golgi vesicle-mediated transport"/>
    <property type="evidence" value="ECO:0007669"/>
    <property type="project" value="UniProtKB-UniRule"/>
</dbReference>
<dbReference type="GO" id="GO:0006886">
    <property type="term" value="P:intracellular protein transport"/>
    <property type="evidence" value="ECO:0007669"/>
    <property type="project" value="UniProtKB-UniRule"/>
</dbReference>
<keyword evidence="5" id="KW-0653">Protein transport</keyword>
<evidence type="ECO:0000313" key="9">
    <source>
        <dbReference type="Proteomes" id="UP001157974"/>
    </source>
</evidence>
<evidence type="ECO:0000256" key="3">
    <source>
        <dbReference type="ARBA" id="ARBA00022989"/>
    </source>
</evidence>
<keyword evidence="2 5" id="KW-0812">Transmembrane</keyword>
<comment type="caution">
    <text evidence="8">The sequence shown here is derived from an EMBL/GenBank/DDBJ whole genome shotgun (WGS) entry which is preliminary data.</text>
</comment>
<dbReference type="InterPro" id="IPR008417">
    <property type="entry name" value="BAP29/BAP31"/>
</dbReference>
<keyword evidence="5" id="KW-0931">ER-Golgi transport</keyword>
<gene>
    <name evidence="8" type="ORF">NDN08_001829</name>
</gene>
<dbReference type="Proteomes" id="UP001157974">
    <property type="component" value="Unassembled WGS sequence"/>
</dbReference>
<feature type="domain" description="BAP29/BAP31 transmembrane" evidence="7">
    <location>
        <begin position="6"/>
        <end position="136"/>
    </location>
</feature>
<evidence type="ECO:0000256" key="4">
    <source>
        <dbReference type="ARBA" id="ARBA00023136"/>
    </source>
</evidence>
<dbReference type="EMBL" id="JAMWBK010000005">
    <property type="protein sequence ID" value="KAJ8905322.1"/>
    <property type="molecule type" value="Genomic_DNA"/>
</dbReference>
<dbReference type="Pfam" id="PF05529">
    <property type="entry name" value="Bap31"/>
    <property type="match status" value="1"/>
</dbReference>
<feature type="region of interest" description="Disordered" evidence="6">
    <location>
        <begin position="141"/>
        <end position="161"/>
    </location>
</feature>
<dbReference type="AlphaFoldDB" id="A0AAV8UW83"/>
<accession>A0AAV8UW83</accession>
<keyword evidence="5" id="KW-0813">Transport</keyword>
<comment type="subcellular location">
    <subcellularLocation>
        <location evidence="5">Endoplasmic reticulum membrane</location>
        <topology evidence="5">Multi-pass membrane protein</topology>
    </subcellularLocation>
    <subcellularLocation>
        <location evidence="1">Membrane</location>
        <topology evidence="1">Multi-pass membrane protein</topology>
    </subcellularLocation>
</comment>
<evidence type="ECO:0000256" key="5">
    <source>
        <dbReference type="RuleBase" id="RU367026"/>
    </source>
</evidence>
<sequence>MASPLWLGVYGVLCLELILTLILLVPLPERVEKGMVKILQLPNFISGWTFFVRFLAIALVLAVYDSIRTIKYMESKILDDPETLTGVMANSLDRERRFRAQRNLYLAGFALTLLFVIIRLVQMIRSNINLREELKAISSQQSSTAPSAANQTTAGTARRRN</sequence>
<comment type="function">
    <text evidence="5">May play a role in anterograde transport of membrane proteins from the endoplasmic reticulum to the Golgi.</text>
</comment>
<dbReference type="PANTHER" id="PTHR12701:SF20">
    <property type="entry name" value="ENDOPLASMIC RETICULUM TRANSMEMBRANE PROTEIN"/>
    <property type="match status" value="1"/>
</dbReference>
<evidence type="ECO:0000256" key="2">
    <source>
        <dbReference type="ARBA" id="ARBA00022692"/>
    </source>
</evidence>
<evidence type="ECO:0000256" key="6">
    <source>
        <dbReference type="SAM" id="MobiDB-lite"/>
    </source>
</evidence>
<dbReference type="InterPro" id="IPR040463">
    <property type="entry name" value="BAP29/BAP31_N"/>
</dbReference>
<evidence type="ECO:0000259" key="7">
    <source>
        <dbReference type="Pfam" id="PF05529"/>
    </source>
</evidence>
<keyword evidence="3 5" id="KW-1133">Transmembrane helix</keyword>